<organism evidence="3 4">
    <name type="scientific">Sporolactobacillus mangiferae</name>
    <dbReference type="NCBI Taxonomy" id="2940498"/>
    <lineage>
        <taxon>Bacteria</taxon>
        <taxon>Bacillati</taxon>
        <taxon>Bacillota</taxon>
        <taxon>Bacilli</taxon>
        <taxon>Bacillales</taxon>
        <taxon>Sporolactobacillaceae</taxon>
        <taxon>Sporolactobacillus</taxon>
    </lineage>
</organism>
<accession>A0ABT0MA23</accession>
<feature type="domain" description="SH3b" evidence="2">
    <location>
        <begin position="117"/>
        <end position="180"/>
    </location>
</feature>
<feature type="domain" description="SH3b" evidence="2">
    <location>
        <begin position="30"/>
        <end position="102"/>
    </location>
</feature>
<dbReference type="InterPro" id="IPR003646">
    <property type="entry name" value="SH3-like_bac-type"/>
</dbReference>
<dbReference type="SMART" id="SM00287">
    <property type="entry name" value="SH3b"/>
    <property type="match status" value="2"/>
</dbReference>
<proteinExistence type="predicted"/>
<evidence type="ECO:0000259" key="2">
    <source>
        <dbReference type="PROSITE" id="PS51781"/>
    </source>
</evidence>
<dbReference type="RefSeq" id="WP_249100276.1">
    <property type="nucleotide sequence ID" value="NZ_JAMAST010000005.1"/>
</dbReference>
<keyword evidence="1" id="KW-0732">Signal</keyword>
<name>A0ABT0MA23_9BACL</name>
<dbReference type="InterPro" id="IPR052354">
    <property type="entry name" value="Cell_Wall_Dynamics_Protein"/>
</dbReference>
<evidence type="ECO:0000313" key="3">
    <source>
        <dbReference type="EMBL" id="MCL1631726.1"/>
    </source>
</evidence>
<evidence type="ECO:0000256" key="1">
    <source>
        <dbReference type="SAM" id="SignalP"/>
    </source>
</evidence>
<reference evidence="3 4" key="1">
    <citation type="submission" date="2022-05" db="EMBL/GenBank/DDBJ databases">
        <title>Sporolactobacillus sp nov CPB3-1, isolated from tree bark (Mangifera indica L.).</title>
        <authorList>
            <person name="Phuengjayaem S."/>
            <person name="Tanasupawat S."/>
        </authorList>
    </citation>
    <scope>NUCLEOTIDE SEQUENCE [LARGE SCALE GENOMIC DNA]</scope>
    <source>
        <strain evidence="3 4">CPB3-1</strain>
    </source>
</reference>
<keyword evidence="4" id="KW-1185">Reference proteome</keyword>
<evidence type="ECO:0000313" key="4">
    <source>
        <dbReference type="Proteomes" id="UP001203004"/>
    </source>
</evidence>
<dbReference type="Proteomes" id="UP001203004">
    <property type="component" value="Unassembled WGS sequence"/>
</dbReference>
<feature type="signal peptide" evidence="1">
    <location>
        <begin position="1"/>
        <end position="31"/>
    </location>
</feature>
<sequence>MSPNRNYTLIGAVAAAAAVAAVTGTPTQASADSFVAYQGKAKENLNVRSTPSTDHPRIGMFKKNQTFDVIGIDKKSEKGNWLKVKYEGKTAYVDGYYVDKVSASSGSTPKLVVQPVTAYQGKTTDDLHVRLLPSKQGTILTTLKKGTAVTVTGKTTDGWLQIKYKDGSAYVSADFVGTSSGGTATVKTASTTAAVQYKGTTTANLNVRTSASTSGKL</sequence>
<gene>
    <name evidence="3" type="ORF">M3N64_07155</name>
</gene>
<dbReference type="PANTHER" id="PTHR34408">
    <property type="entry name" value="FAMILY PROTEIN, PUTATIVE-RELATED"/>
    <property type="match status" value="1"/>
</dbReference>
<comment type="caution">
    <text evidence="3">The sequence shown here is derived from an EMBL/GenBank/DDBJ whole genome shotgun (WGS) entry which is preliminary data.</text>
</comment>
<feature type="non-terminal residue" evidence="3">
    <location>
        <position position="217"/>
    </location>
</feature>
<dbReference type="PROSITE" id="PS51781">
    <property type="entry name" value="SH3B"/>
    <property type="match status" value="2"/>
</dbReference>
<feature type="chain" id="PRO_5045562122" evidence="1">
    <location>
        <begin position="32"/>
        <end position="217"/>
    </location>
</feature>
<dbReference type="EMBL" id="JAMAST010000005">
    <property type="protein sequence ID" value="MCL1631726.1"/>
    <property type="molecule type" value="Genomic_DNA"/>
</dbReference>
<protein>
    <submittedName>
        <fullName evidence="3">SH3 domain-containing protein</fullName>
    </submittedName>
</protein>
<dbReference type="Pfam" id="PF08239">
    <property type="entry name" value="SH3_3"/>
    <property type="match status" value="2"/>
</dbReference>
<dbReference type="Gene3D" id="2.30.30.40">
    <property type="entry name" value="SH3 Domains"/>
    <property type="match status" value="2"/>
</dbReference>